<feature type="domain" description="AMP-dependent synthetase/ligase" evidence="1">
    <location>
        <begin position="39"/>
        <end position="440"/>
    </location>
</feature>
<evidence type="ECO:0000259" key="2">
    <source>
        <dbReference type="Pfam" id="PF13193"/>
    </source>
</evidence>
<dbReference type="PROSITE" id="PS00455">
    <property type="entry name" value="AMP_BINDING"/>
    <property type="match status" value="1"/>
</dbReference>
<dbReference type="Gene3D" id="3.40.50.12780">
    <property type="entry name" value="N-terminal domain of ligase-like"/>
    <property type="match status" value="1"/>
</dbReference>
<feature type="domain" description="AMP-binding enzyme C-terminal" evidence="2">
    <location>
        <begin position="495"/>
        <end position="571"/>
    </location>
</feature>
<dbReference type="InterPro" id="IPR050237">
    <property type="entry name" value="ATP-dep_AMP-bd_enzyme"/>
</dbReference>
<gene>
    <name evidence="3" type="ORF">G4Y79_14690</name>
</gene>
<sequence>MVTSARAITYADKPWVNNYDDGVPSTLTYPDQPLHTFLTETAKRVPNRTALVTNAKVPLFGRLSNEMTYAELERASNAMAAALVDMGLKKGDRVAIVMPNTAAFVISFYAIFKAGGVVAATNPTYPPGKMAYQINDCDAEFAITLSLFYNTIKEIQSQTKLKKVIVANVKQYLPPIAKILFTIAREKKDGHYLESLKSGDVWFQDLLKKYDGQSSNVTVTPEDTALFQYTGGTTGVSKAAVSQHKALVANMLQLSKIVGVYGVPGEEEIYLGAIPFFHVYGLVVVVSLSVYSGSKIILVPNARDIDDVIDCIEHYKPTLFPGVPALYNAINNHPRAKAGEVDLSSLRFCISGSAPLPPVTQEEFERISGSSVREGFGMSEAPTATHVNPIFKENRIGSIGLPLPDMEMRIVSLDDGVSEVPVGEIGELLMYGPNLMTGYHRMPTETSNALREKDGKRWLYTGDIARMDEDGYFYIVDRKKDMALIGGFNVYPNAVEQAIKEHPDVIEVGVAAIPHPQKRGQEALKAWIVKSPDSDLTEQDMIAFLENKLAQYEIPRRISFIDELPKSTVGKTLRRELIRMEEMDSQ</sequence>
<dbReference type="GO" id="GO:0016877">
    <property type="term" value="F:ligase activity, forming carbon-sulfur bonds"/>
    <property type="evidence" value="ECO:0007669"/>
    <property type="project" value="UniProtKB-ARBA"/>
</dbReference>
<name>A0A7S8IDM2_9CHLR</name>
<dbReference type="Pfam" id="PF13193">
    <property type="entry name" value="AMP-binding_C"/>
    <property type="match status" value="1"/>
</dbReference>
<evidence type="ECO:0000313" key="4">
    <source>
        <dbReference type="Proteomes" id="UP000594468"/>
    </source>
</evidence>
<keyword evidence="4" id="KW-1185">Reference proteome</keyword>
<proteinExistence type="predicted"/>
<dbReference type="InterPro" id="IPR025110">
    <property type="entry name" value="AMP-bd_C"/>
</dbReference>
<dbReference type="InterPro" id="IPR042099">
    <property type="entry name" value="ANL_N_sf"/>
</dbReference>
<dbReference type="InterPro" id="IPR045851">
    <property type="entry name" value="AMP-bd_C_sf"/>
</dbReference>
<protein>
    <submittedName>
        <fullName evidence="3">AMP-binding protein</fullName>
    </submittedName>
</protein>
<organism evidence="3 4">
    <name type="scientific">Phototrophicus methaneseepsis</name>
    <dbReference type="NCBI Taxonomy" id="2710758"/>
    <lineage>
        <taxon>Bacteria</taxon>
        <taxon>Bacillati</taxon>
        <taxon>Chloroflexota</taxon>
        <taxon>Candidatus Thermofontia</taxon>
        <taxon>Phototrophicales</taxon>
        <taxon>Phototrophicaceae</taxon>
        <taxon>Phototrophicus</taxon>
    </lineage>
</organism>
<dbReference type="PANTHER" id="PTHR43767">
    <property type="entry name" value="LONG-CHAIN-FATTY-ACID--COA LIGASE"/>
    <property type="match status" value="1"/>
</dbReference>
<dbReference type="InterPro" id="IPR020845">
    <property type="entry name" value="AMP-binding_CS"/>
</dbReference>
<evidence type="ECO:0000313" key="3">
    <source>
        <dbReference type="EMBL" id="QPC80953.1"/>
    </source>
</evidence>
<dbReference type="KEGG" id="pmet:G4Y79_14690"/>
<dbReference type="AlphaFoldDB" id="A0A7S8IDM2"/>
<dbReference type="RefSeq" id="WP_195169028.1">
    <property type="nucleotide sequence ID" value="NZ_CP062983.1"/>
</dbReference>
<dbReference type="EMBL" id="CP062983">
    <property type="protein sequence ID" value="QPC80953.1"/>
    <property type="molecule type" value="Genomic_DNA"/>
</dbReference>
<dbReference type="Pfam" id="PF00501">
    <property type="entry name" value="AMP-binding"/>
    <property type="match status" value="1"/>
</dbReference>
<dbReference type="Proteomes" id="UP000594468">
    <property type="component" value="Chromosome"/>
</dbReference>
<reference evidence="3 4" key="1">
    <citation type="submission" date="2020-02" db="EMBL/GenBank/DDBJ databases">
        <authorList>
            <person name="Zheng R.K."/>
            <person name="Sun C.M."/>
        </authorList>
    </citation>
    <scope>NUCLEOTIDE SEQUENCE [LARGE SCALE GENOMIC DNA]</scope>
    <source>
        <strain evidence="4">rifampicinis</strain>
    </source>
</reference>
<accession>A0A7S8IDM2</accession>
<dbReference type="PANTHER" id="PTHR43767:SF12">
    <property type="entry name" value="AMP-DEPENDENT SYNTHETASE AND LIGASE"/>
    <property type="match status" value="1"/>
</dbReference>
<evidence type="ECO:0000259" key="1">
    <source>
        <dbReference type="Pfam" id="PF00501"/>
    </source>
</evidence>
<dbReference type="Gene3D" id="3.30.300.30">
    <property type="match status" value="1"/>
</dbReference>
<dbReference type="SUPFAM" id="SSF56801">
    <property type="entry name" value="Acetyl-CoA synthetase-like"/>
    <property type="match status" value="1"/>
</dbReference>
<dbReference type="InterPro" id="IPR000873">
    <property type="entry name" value="AMP-dep_synth/lig_dom"/>
</dbReference>